<protein>
    <recommendedName>
        <fullName evidence="2">SPOR domain-containing protein</fullName>
    </recommendedName>
</protein>
<dbReference type="RefSeq" id="WP_284373660.1">
    <property type="nucleotide sequence ID" value="NZ_BSNL01000001.1"/>
</dbReference>
<proteinExistence type="predicted"/>
<accession>A0ABQ5VKB0</accession>
<dbReference type="InterPro" id="IPR036680">
    <property type="entry name" value="SPOR-like_sf"/>
</dbReference>
<name>A0ABQ5VKB0_9RHOB</name>
<feature type="compositionally biased region" description="Low complexity" evidence="1">
    <location>
        <begin position="117"/>
        <end position="140"/>
    </location>
</feature>
<dbReference type="PROSITE" id="PS51724">
    <property type="entry name" value="SPOR"/>
    <property type="match status" value="1"/>
</dbReference>
<dbReference type="EMBL" id="BSNL01000001">
    <property type="protein sequence ID" value="GLQ27561.1"/>
    <property type="molecule type" value="Genomic_DNA"/>
</dbReference>
<dbReference type="Pfam" id="PF05036">
    <property type="entry name" value="SPOR"/>
    <property type="match status" value="1"/>
</dbReference>
<reference evidence="3" key="1">
    <citation type="journal article" date="2014" name="Int. J. Syst. Evol. Microbiol.">
        <title>Complete genome of a new Firmicutes species belonging to the dominant human colonic microbiota ('Ruminococcus bicirculans') reveals two chromosomes and a selective capacity to utilize plant glucans.</title>
        <authorList>
            <consortium name="NISC Comparative Sequencing Program"/>
            <person name="Wegmann U."/>
            <person name="Louis P."/>
            <person name="Goesmann A."/>
            <person name="Henrissat B."/>
            <person name="Duncan S.H."/>
            <person name="Flint H.J."/>
        </authorList>
    </citation>
    <scope>NUCLEOTIDE SEQUENCE</scope>
    <source>
        <strain evidence="3">NBRC 109915</strain>
    </source>
</reference>
<evidence type="ECO:0000256" key="1">
    <source>
        <dbReference type="SAM" id="MobiDB-lite"/>
    </source>
</evidence>
<dbReference type="Gene3D" id="3.30.70.1070">
    <property type="entry name" value="Sporulation related repeat"/>
    <property type="match status" value="1"/>
</dbReference>
<reference evidence="3" key="2">
    <citation type="submission" date="2023-01" db="EMBL/GenBank/DDBJ databases">
        <title>Draft genome sequence of Sulfitobacter pacificus strain NBRC 109915.</title>
        <authorList>
            <person name="Sun Q."/>
            <person name="Mori K."/>
        </authorList>
    </citation>
    <scope>NUCLEOTIDE SEQUENCE</scope>
    <source>
        <strain evidence="3">NBRC 109915</strain>
    </source>
</reference>
<dbReference type="SUPFAM" id="SSF110997">
    <property type="entry name" value="Sporulation related repeat"/>
    <property type="match status" value="1"/>
</dbReference>
<evidence type="ECO:0000313" key="3">
    <source>
        <dbReference type="EMBL" id="GLQ27561.1"/>
    </source>
</evidence>
<dbReference type="Proteomes" id="UP001161388">
    <property type="component" value="Unassembled WGS sequence"/>
</dbReference>
<evidence type="ECO:0000259" key="2">
    <source>
        <dbReference type="PROSITE" id="PS51724"/>
    </source>
</evidence>
<feature type="domain" description="SPOR" evidence="2">
    <location>
        <begin position="383"/>
        <end position="460"/>
    </location>
</feature>
<comment type="caution">
    <text evidence="3">The sequence shown here is derived from an EMBL/GenBank/DDBJ whole genome shotgun (WGS) entry which is preliminary data.</text>
</comment>
<keyword evidence="4" id="KW-1185">Reference proteome</keyword>
<evidence type="ECO:0000313" key="4">
    <source>
        <dbReference type="Proteomes" id="UP001161388"/>
    </source>
</evidence>
<feature type="region of interest" description="Disordered" evidence="1">
    <location>
        <begin position="106"/>
        <end position="140"/>
    </location>
</feature>
<organism evidence="3 4">
    <name type="scientific">Sulfitobacter pacificus</name>
    <dbReference type="NCBI Taxonomy" id="1499314"/>
    <lineage>
        <taxon>Bacteria</taxon>
        <taxon>Pseudomonadati</taxon>
        <taxon>Pseudomonadota</taxon>
        <taxon>Alphaproteobacteria</taxon>
        <taxon>Rhodobacterales</taxon>
        <taxon>Roseobacteraceae</taxon>
        <taxon>Sulfitobacter</taxon>
    </lineage>
</organism>
<sequence length="460" mass="49425">MRLTKIFAIMAVTGSFGLVVKPDYAVAKIQEQQPAEFPASSYKGKQYVDSKGCVFIRAGIDGNVSWVPRVTRDRKTVCGFKPTNAGRAVAQAPAEAPAEITVNPAPAVKPKAKPAPRRVTQAAKPRRVAPAVVRQKAKPRVAAPKPRVVAAAPVVTAPAPKLRRKVVTTGGCPGASAISAQYLRGSGVRCGPQTQPVVGNHFTPRTTTTAAVAAKPRKTVVVQAKPVTKTHSAPVAEVTATTRIVPKHVAQNRINTRNVKVPRGYKPVWDDDRLNPKRAEQNLEGRAGMLLVWTQTLPRRLINQSTGRDVTASVPLIYPYTSLAQQRRDLGEVTIVQRDGQLVKRVVRHSKGKALKRKPVYSSRSTPKAAAPKVVKRKTAVSPSLAGKRYVQVGTYNNPANAQRAAQKIARMGMAARIGKHRSGGKTYMSVQAGPFNGARALQSAMGRLRGAGYADAFAR</sequence>
<dbReference type="InterPro" id="IPR007730">
    <property type="entry name" value="SPOR-like_dom"/>
</dbReference>
<gene>
    <name evidence="3" type="ORF">GCM10007927_23640</name>
</gene>